<dbReference type="PANTHER" id="PTHR35273">
    <property type="entry name" value="ALPHA-1,4 POLYGALACTOSAMINIDASE, PUTATIVE (AFU_ORTHOLOGUE AFUA_3G07890)-RELATED"/>
    <property type="match status" value="1"/>
</dbReference>
<reference evidence="4" key="1">
    <citation type="submission" date="2016-10" db="EMBL/GenBank/DDBJ databases">
        <authorList>
            <person name="Varghese N."/>
            <person name="Submissions S."/>
        </authorList>
    </citation>
    <scope>NUCLEOTIDE SEQUENCE [LARGE SCALE GENOMIC DNA]</scope>
    <source>
        <strain evidence="4">CGMCC 1.10218</strain>
    </source>
</reference>
<organism evidence="3 4">
    <name type="scientific">Deinococcus reticulitermitis</name>
    <dbReference type="NCBI Taxonomy" id="856736"/>
    <lineage>
        <taxon>Bacteria</taxon>
        <taxon>Thermotogati</taxon>
        <taxon>Deinococcota</taxon>
        <taxon>Deinococci</taxon>
        <taxon>Deinococcales</taxon>
        <taxon>Deinococcaceae</taxon>
        <taxon>Deinococcus</taxon>
    </lineage>
</organism>
<sequence>MPVLLVSAALLTGCDRADPAPPVAGALTPAPTAPAETLPSAPGADTLQAEAIAPVSTGPHLPPAGRVGWMWLRPGEQLGLDQLPDDVTLIGLDGLSTKPAQVAALKERGIYTICRLNLTTFDSQSPDADLFTPQMRRSGAGLDLGQATRPGSALGVLLTRRLGACVVRGFDAVDPGDLGGAGRTEDARARQQRLNFAGWLADQAHAAGLAILQHGALSDQGQRDEHGRVLADIFDGALSKNCQAEESCGALIAYVNRGKLALDLAAPGTGLDCQSAERLGINQLGAGSSVVRRCD</sequence>
<dbReference type="InterPro" id="IPR017853">
    <property type="entry name" value="GH"/>
</dbReference>
<name>A0A1H7CG48_9DEIO</name>
<dbReference type="AlphaFoldDB" id="A0A1H7CG48"/>
<evidence type="ECO:0000313" key="3">
    <source>
        <dbReference type="EMBL" id="SEJ88679.1"/>
    </source>
</evidence>
<dbReference type="Pfam" id="PF03537">
    <property type="entry name" value="Glyco_hydro_114"/>
    <property type="match status" value="1"/>
</dbReference>
<keyword evidence="4" id="KW-1185">Reference proteome</keyword>
<evidence type="ECO:0000259" key="2">
    <source>
        <dbReference type="Pfam" id="PF03537"/>
    </source>
</evidence>
<proteinExistence type="predicted"/>
<feature type="region of interest" description="Disordered" evidence="1">
    <location>
        <begin position="18"/>
        <end position="42"/>
    </location>
</feature>
<gene>
    <name evidence="3" type="ORF">SAMN04488058_1299</name>
</gene>
<protein>
    <recommendedName>
        <fullName evidence="2">Glycoside-hydrolase family GH114 TIM-barrel domain-containing protein</fullName>
    </recommendedName>
</protein>
<evidence type="ECO:0000256" key="1">
    <source>
        <dbReference type="SAM" id="MobiDB-lite"/>
    </source>
</evidence>
<feature type="domain" description="Glycoside-hydrolase family GH114 TIM-barrel" evidence="2">
    <location>
        <begin position="81"/>
        <end position="263"/>
    </location>
</feature>
<dbReference type="Proteomes" id="UP000199223">
    <property type="component" value="Unassembled WGS sequence"/>
</dbReference>
<dbReference type="STRING" id="856736.SAMN04488058_1299"/>
<dbReference type="PANTHER" id="PTHR35273:SF2">
    <property type="entry name" value="ALPHA-GALACTOSIDASE"/>
    <property type="match status" value="1"/>
</dbReference>
<accession>A0A1H7CG48</accession>
<dbReference type="EMBL" id="FNZA01000029">
    <property type="protein sequence ID" value="SEJ88679.1"/>
    <property type="molecule type" value="Genomic_DNA"/>
</dbReference>
<feature type="compositionally biased region" description="Low complexity" evidence="1">
    <location>
        <begin position="23"/>
        <end position="42"/>
    </location>
</feature>
<evidence type="ECO:0000313" key="4">
    <source>
        <dbReference type="Proteomes" id="UP000199223"/>
    </source>
</evidence>
<dbReference type="InterPro" id="IPR004352">
    <property type="entry name" value="GH114_TIM-barrel"/>
</dbReference>
<dbReference type="SUPFAM" id="SSF51445">
    <property type="entry name" value="(Trans)glycosidases"/>
    <property type="match status" value="1"/>
</dbReference>